<evidence type="ECO:0000313" key="1">
    <source>
        <dbReference type="EMBL" id="PDX90607.1"/>
    </source>
</evidence>
<evidence type="ECO:0000313" key="2">
    <source>
        <dbReference type="Proteomes" id="UP000220438"/>
    </source>
</evidence>
<comment type="caution">
    <text evidence="1">The sequence shown here is derived from an EMBL/GenBank/DDBJ whole genome shotgun (WGS) entry which is preliminary data.</text>
</comment>
<proteinExistence type="predicted"/>
<name>A0A2A7BGQ9_9FIRM</name>
<protein>
    <submittedName>
        <fullName evidence="1">Uncharacterized protein</fullName>
    </submittedName>
</protein>
<reference evidence="1 2" key="1">
    <citation type="journal article" date="2017" name="Front. Microbiol.">
        <title>New Insights into the Diversity of the Genus Faecalibacterium.</title>
        <authorList>
            <person name="Benevides L."/>
            <person name="Burman S."/>
            <person name="Martin R."/>
            <person name="Robert V."/>
            <person name="Thomas M."/>
            <person name="Miquel S."/>
            <person name="Chain F."/>
            <person name="Sokol H."/>
            <person name="Bermudez-Humaran L.G."/>
            <person name="Morrison M."/>
            <person name="Langella P."/>
            <person name="Azevedo V.A."/>
            <person name="Chatel J.M."/>
            <person name="Soares S."/>
        </authorList>
    </citation>
    <scope>NUCLEOTIDE SEQUENCE [LARGE SCALE GENOMIC DNA]</scope>
    <source>
        <strain evidence="1 2">AHMP21</strain>
    </source>
</reference>
<organism evidence="1 2">
    <name type="scientific">Faecalibacterium prausnitzii</name>
    <dbReference type="NCBI Taxonomy" id="853"/>
    <lineage>
        <taxon>Bacteria</taxon>
        <taxon>Bacillati</taxon>
        <taxon>Bacillota</taxon>
        <taxon>Clostridia</taxon>
        <taxon>Eubacteriales</taxon>
        <taxon>Oscillospiraceae</taxon>
        <taxon>Faecalibacterium</taxon>
    </lineage>
</organism>
<dbReference type="EMBL" id="NOUW01000006">
    <property type="protein sequence ID" value="PDX90607.1"/>
    <property type="molecule type" value="Genomic_DNA"/>
</dbReference>
<dbReference type="RefSeq" id="WP_097769996.1">
    <property type="nucleotide sequence ID" value="NZ_NOUW01000006.1"/>
</dbReference>
<gene>
    <name evidence="1" type="ORF">CHR61_01665</name>
</gene>
<dbReference type="Proteomes" id="UP000220438">
    <property type="component" value="Unassembled WGS sequence"/>
</dbReference>
<accession>A0A2A7BGQ9</accession>
<sequence length="65" mass="7269">MSTDLNKQVDDLYKILQIVDTSRPISNSLHMGVLNNTLHSEFSAQKSPSEGILLSNSVKEVKFLH</sequence>
<dbReference type="AlphaFoldDB" id="A0A2A7BGQ9"/>